<feature type="compositionally biased region" description="Basic and acidic residues" evidence="1">
    <location>
        <begin position="349"/>
        <end position="366"/>
    </location>
</feature>
<dbReference type="EMBL" id="UZAJ01041015">
    <property type="protein sequence ID" value="VDP17923.1"/>
    <property type="molecule type" value="Genomic_DNA"/>
</dbReference>
<evidence type="ECO:0000313" key="2">
    <source>
        <dbReference type="EMBL" id="VDP17923.1"/>
    </source>
</evidence>
<feature type="region of interest" description="Disordered" evidence="1">
    <location>
        <begin position="516"/>
        <end position="564"/>
    </location>
</feature>
<feature type="region of interest" description="Disordered" evidence="1">
    <location>
        <begin position="155"/>
        <end position="210"/>
    </location>
</feature>
<feature type="compositionally biased region" description="Polar residues" evidence="1">
    <location>
        <begin position="521"/>
        <end position="533"/>
    </location>
</feature>
<feature type="compositionally biased region" description="Polar residues" evidence="1">
    <location>
        <begin position="398"/>
        <end position="424"/>
    </location>
</feature>
<keyword evidence="3" id="KW-1185">Reference proteome</keyword>
<dbReference type="WBParaSite" id="OFLC_0001463201-mRNA-1">
    <property type="protein sequence ID" value="OFLC_0001463201-mRNA-1"/>
    <property type="gene ID" value="OFLC_0001463201"/>
</dbReference>
<dbReference type="AlphaFoldDB" id="A0A183I4G2"/>
<organism evidence="4">
    <name type="scientific">Onchocerca flexuosa</name>
    <dbReference type="NCBI Taxonomy" id="387005"/>
    <lineage>
        <taxon>Eukaryota</taxon>
        <taxon>Metazoa</taxon>
        <taxon>Ecdysozoa</taxon>
        <taxon>Nematoda</taxon>
        <taxon>Chromadorea</taxon>
        <taxon>Rhabditida</taxon>
        <taxon>Spirurina</taxon>
        <taxon>Spiruromorpha</taxon>
        <taxon>Filarioidea</taxon>
        <taxon>Onchocercidae</taxon>
        <taxon>Onchocerca</taxon>
    </lineage>
</organism>
<sequence>MIEKKRKISSDEETSDSKRTCILSPAKPPVDNSSSLMESVKGSSPLSPVRLSSSGAAPTAKPNDIPRNRFLTQQFIKKRRLLGQPPMAKIQSPAVKAAMGVKKKLKPQVKRTTVEMTDEDLAGFLKDMAGGEIEPVEEMENVISVAKEQICQKTTSTPIEHDTDVNKPVTPSEKIPQPQVASSSGLAAPSSTVVISKRSPGRPPGSTVQHKQLPIMSDKLRAMIDTYKQKTKEFGAPNKKIRLPPSLVDLCIRIEEQCTLECLNHQQKTRIFDLLANWVCVQRNSLYIRMKAHRDRHEPNATSDSDINADELMSETKEVPRSISSEKLSSSNDSSSSVIAISSPVVFDSSRRSPPETLTPEKKKEQLIGVKNTTSSDAARSSGAKHPPAAIKEGTEKMGTTPTTSDATFSSISTTKNRNSSGSSKPACDSSKAPLTTNVTSALNNPQLLSAFATMMQQTRGDSSSQQQRGVDNLTTQMNAQILNSKQQSELLSQYQLSLSNLVKINTTTPTSKLKNLALSKPTTSKNDPQSSKLLLKPNRSLSSTSSSSLSPTKVKGLKQTSNEKASRTLKEINNALAQVILVESLSKLWISYEIRTALKKQITALFTNLEQHGDSTHIVNTTIVQYLYYTVRPLFKDYVKFG</sequence>
<evidence type="ECO:0000256" key="1">
    <source>
        <dbReference type="SAM" id="MobiDB-lite"/>
    </source>
</evidence>
<feature type="region of interest" description="Disordered" evidence="1">
    <location>
        <begin position="294"/>
        <end position="438"/>
    </location>
</feature>
<gene>
    <name evidence="2" type="ORF">OFLC_LOCUS14624</name>
</gene>
<protein>
    <submittedName>
        <fullName evidence="4">CDT1 domain-containing protein</fullName>
    </submittedName>
</protein>
<evidence type="ECO:0000313" key="3">
    <source>
        <dbReference type="Proteomes" id="UP000267606"/>
    </source>
</evidence>
<feature type="region of interest" description="Disordered" evidence="1">
    <location>
        <begin position="1"/>
        <end position="68"/>
    </location>
</feature>
<reference evidence="4" key="1">
    <citation type="submission" date="2016-06" db="UniProtKB">
        <authorList>
            <consortium name="WormBaseParasite"/>
        </authorList>
    </citation>
    <scope>IDENTIFICATION</scope>
</reference>
<dbReference type="Proteomes" id="UP000267606">
    <property type="component" value="Unassembled WGS sequence"/>
</dbReference>
<dbReference type="STRING" id="387005.A0A183I4G2"/>
<evidence type="ECO:0000313" key="4">
    <source>
        <dbReference type="WBParaSite" id="OFLC_0001463201-mRNA-1"/>
    </source>
</evidence>
<proteinExistence type="predicted"/>
<accession>A0A183I4G2</accession>
<feature type="compositionally biased region" description="Polar residues" evidence="1">
    <location>
        <begin position="179"/>
        <end position="194"/>
    </location>
</feature>
<reference evidence="2 3" key="2">
    <citation type="submission" date="2018-11" db="EMBL/GenBank/DDBJ databases">
        <authorList>
            <consortium name="Pathogen Informatics"/>
        </authorList>
    </citation>
    <scope>NUCLEOTIDE SEQUENCE [LARGE SCALE GENOMIC DNA]</scope>
</reference>
<feature type="compositionally biased region" description="Low complexity" evidence="1">
    <location>
        <begin position="541"/>
        <end position="551"/>
    </location>
</feature>
<feature type="compositionally biased region" description="Low complexity" evidence="1">
    <location>
        <begin position="43"/>
        <end position="54"/>
    </location>
</feature>
<name>A0A183I4G2_9BILA</name>
<feature type="compositionally biased region" description="Low complexity" evidence="1">
    <location>
        <begin position="322"/>
        <end position="343"/>
    </location>
</feature>